<dbReference type="EMBL" id="LIZT01000028">
    <property type="protein sequence ID" value="KPJ50205.1"/>
    <property type="molecule type" value="Genomic_DNA"/>
</dbReference>
<keyword evidence="1" id="KW-0805">Transcription regulation</keyword>
<comment type="caution">
    <text evidence="7">The sequence shown here is derived from an EMBL/GenBank/DDBJ whole genome shotgun (WGS) entry which is preliminary data.</text>
</comment>
<organism evidence="7 8">
    <name type="scientific">candidate division TA06 bacterium DG_26</name>
    <dbReference type="NCBI Taxonomy" id="1703771"/>
    <lineage>
        <taxon>Bacteria</taxon>
        <taxon>Bacteria division TA06</taxon>
    </lineage>
</organism>
<evidence type="ECO:0008006" key="9">
    <source>
        <dbReference type="Google" id="ProtNLM"/>
    </source>
</evidence>
<feature type="domain" description="RNA polymerase sigma-70 region 2" evidence="5">
    <location>
        <begin position="5"/>
        <end position="74"/>
    </location>
</feature>
<evidence type="ECO:0000256" key="1">
    <source>
        <dbReference type="ARBA" id="ARBA00023015"/>
    </source>
</evidence>
<dbReference type="InterPro" id="IPR007630">
    <property type="entry name" value="RNA_pol_sigma70_r4"/>
</dbReference>
<dbReference type="InterPro" id="IPR014284">
    <property type="entry name" value="RNA_pol_sigma-70_dom"/>
</dbReference>
<evidence type="ECO:0000256" key="3">
    <source>
        <dbReference type="ARBA" id="ARBA00023125"/>
    </source>
</evidence>
<dbReference type="InterPro" id="IPR036388">
    <property type="entry name" value="WH-like_DNA-bd_sf"/>
</dbReference>
<feature type="domain" description="RNA polymerase sigma-70 region 4" evidence="6">
    <location>
        <begin position="110"/>
        <end position="157"/>
    </location>
</feature>
<dbReference type="GO" id="GO:0006352">
    <property type="term" value="P:DNA-templated transcription initiation"/>
    <property type="evidence" value="ECO:0007669"/>
    <property type="project" value="InterPro"/>
</dbReference>
<dbReference type="Pfam" id="PF04545">
    <property type="entry name" value="Sigma70_r4"/>
    <property type="match status" value="1"/>
</dbReference>
<evidence type="ECO:0000259" key="5">
    <source>
        <dbReference type="Pfam" id="PF04542"/>
    </source>
</evidence>
<gene>
    <name evidence="7" type="ORF">AMJ40_03545</name>
</gene>
<dbReference type="Gene3D" id="1.20.120.1810">
    <property type="match status" value="1"/>
</dbReference>
<dbReference type="Proteomes" id="UP000051124">
    <property type="component" value="Unassembled WGS sequence"/>
</dbReference>
<evidence type="ECO:0000313" key="8">
    <source>
        <dbReference type="Proteomes" id="UP000051124"/>
    </source>
</evidence>
<dbReference type="SUPFAM" id="SSF88946">
    <property type="entry name" value="Sigma2 domain of RNA polymerase sigma factors"/>
    <property type="match status" value="1"/>
</dbReference>
<evidence type="ECO:0000313" key="7">
    <source>
        <dbReference type="EMBL" id="KPJ50205.1"/>
    </source>
</evidence>
<dbReference type="SUPFAM" id="SSF88659">
    <property type="entry name" value="Sigma3 and sigma4 domains of RNA polymerase sigma factors"/>
    <property type="match status" value="1"/>
</dbReference>
<dbReference type="InterPro" id="IPR013324">
    <property type="entry name" value="RNA_pol_sigma_r3/r4-like"/>
</dbReference>
<dbReference type="GO" id="GO:0003677">
    <property type="term" value="F:DNA binding"/>
    <property type="evidence" value="ECO:0007669"/>
    <property type="project" value="UniProtKB-KW"/>
</dbReference>
<dbReference type="InterPro" id="IPR000943">
    <property type="entry name" value="RNA_pol_sigma70"/>
</dbReference>
<dbReference type="Pfam" id="PF04542">
    <property type="entry name" value="Sigma70_r2"/>
    <property type="match status" value="1"/>
</dbReference>
<dbReference type="InterPro" id="IPR013325">
    <property type="entry name" value="RNA_pol_sigma_r2"/>
</dbReference>
<dbReference type="InterPro" id="IPR050239">
    <property type="entry name" value="Sigma-70_RNA_pol_init_factors"/>
</dbReference>
<dbReference type="Gene3D" id="1.10.10.10">
    <property type="entry name" value="Winged helix-like DNA-binding domain superfamily/Winged helix DNA-binding domain"/>
    <property type="match status" value="1"/>
</dbReference>
<dbReference type="InterPro" id="IPR007627">
    <property type="entry name" value="RNA_pol_sigma70_r2"/>
</dbReference>
<accession>A0A0S7WJ62</accession>
<dbReference type="PANTHER" id="PTHR30603:SF47">
    <property type="entry name" value="RNA POLYMERASE SIGMA FACTOR SIGD, CHLOROPLASTIC"/>
    <property type="match status" value="1"/>
</dbReference>
<dbReference type="GO" id="GO:0016987">
    <property type="term" value="F:sigma factor activity"/>
    <property type="evidence" value="ECO:0007669"/>
    <property type="project" value="UniProtKB-KW"/>
</dbReference>
<name>A0A0S7WJ62_UNCT6</name>
<protein>
    <recommendedName>
        <fullName evidence="9">RNA polymerase sigma-70 domain-containing protein</fullName>
    </recommendedName>
</protein>
<keyword evidence="2" id="KW-0731">Sigma factor</keyword>
<evidence type="ECO:0000256" key="4">
    <source>
        <dbReference type="ARBA" id="ARBA00023163"/>
    </source>
</evidence>
<keyword evidence="4" id="KW-0804">Transcription</keyword>
<evidence type="ECO:0000256" key="2">
    <source>
        <dbReference type="ARBA" id="ARBA00023082"/>
    </source>
</evidence>
<evidence type="ECO:0000259" key="6">
    <source>
        <dbReference type="Pfam" id="PF04545"/>
    </source>
</evidence>
<dbReference type="AlphaFoldDB" id="A0A0S7WJ62"/>
<dbReference type="NCBIfam" id="TIGR02937">
    <property type="entry name" value="sigma70-ECF"/>
    <property type="match status" value="1"/>
</dbReference>
<dbReference type="PANTHER" id="PTHR30603">
    <property type="entry name" value="RNA POLYMERASE SIGMA FACTOR RPO"/>
    <property type="match status" value="1"/>
</dbReference>
<proteinExistence type="predicted"/>
<sequence>MKDELVEKYRPLVVSIANRYRHYGVPFDDLVQEGSQGILDALERYDERKGVKFSTYAYSWIKKRILGALDRETRQSLHASALHGELAADGPREEWSSRGLEILEYIDDFSELKRNVIMLTFGLDGNDVHDLRQVAEAMSMPRERVRQIREKVLRRLRVMLRRHRQR</sequence>
<reference evidence="7 8" key="1">
    <citation type="journal article" date="2015" name="Microbiome">
        <title>Genomic resolution of linkages in carbon, nitrogen, and sulfur cycling among widespread estuary sediment bacteria.</title>
        <authorList>
            <person name="Baker B.J."/>
            <person name="Lazar C.S."/>
            <person name="Teske A.P."/>
            <person name="Dick G.J."/>
        </authorList>
    </citation>
    <scope>NUCLEOTIDE SEQUENCE [LARGE SCALE GENOMIC DNA]</scope>
    <source>
        <strain evidence="7">DG_26</strain>
    </source>
</reference>
<dbReference type="PRINTS" id="PR00046">
    <property type="entry name" value="SIGMA70FCT"/>
</dbReference>
<keyword evidence="3" id="KW-0238">DNA-binding</keyword>